<comment type="caution">
    <text evidence="1">The sequence shown here is derived from an EMBL/GenBank/DDBJ whole genome shotgun (WGS) entry which is preliminary data.</text>
</comment>
<proteinExistence type="predicted"/>
<dbReference type="Proteomes" id="UP000261174">
    <property type="component" value="Unassembled WGS sequence"/>
</dbReference>
<gene>
    <name evidence="1" type="ORF">DXN04_09695</name>
</gene>
<dbReference type="AlphaFoldDB" id="A0A3E1P656"/>
<accession>A0A3E1P656</accession>
<protein>
    <submittedName>
        <fullName evidence="1">Uncharacterized protein</fullName>
    </submittedName>
</protein>
<keyword evidence="2" id="KW-1185">Reference proteome</keyword>
<evidence type="ECO:0000313" key="1">
    <source>
        <dbReference type="EMBL" id="RFM35637.1"/>
    </source>
</evidence>
<evidence type="ECO:0000313" key="2">
    <source>
        <dbReference type="Proteomes" id="UP000261174"/>
    </source>
</evidence>
<sequence>MYTGDFDGKKIYITINYARNNHLAGYNVHLGLRRNVSGSYKIAGDGIDVTLNEPGDHPFDGKFTIHLDAAGDKGTGKWVPLNNAKLSTKEFSLTKVIRTGDKGNNFEADYPMGGDNRDITFKNDGSAVLNYYPQINDSTRAGQMVTVRGTWERKGDSLYVTWEKKGDLPEPATLYTITYEGEGENRWLSGVETADSIRYWVGP</sequence>
<reference evidence="1 2" key="1">
    <citation type="submission" date="2018-08" db="EMBL/GenBank/DDBJ databases">
        <title>Chitinophaga sp. K20C18050901, a novel bacterium isolated from forest soil.</title>
        <authorList>
            <person name="Wang C."/>
        </authorList>
    </citation>
    <scope>NUCLEOTIDE SEQUENCE [LARGE SCALE GENOMIC DNA]</scope>
    <source>
        <strain evidence="1 2">K20C18050901</strain>
    </source>
</reference>
<dbReference type="EMBL" id="QTJV01000002">
    <property type="protein sequence ID" value="RFM35637.1"/>
    <property type="molecule type" value="Genomic_DNA"/>
</dbReference>
<organism evidence="1 2">
    <name type="scientific">Chitinophaga silvisoli</name>
    <dbReference type="NCBI Taxonomy" id="2291814"/>
    <lineage>
        <taxon>Bacteria</taxon>
        <taxon>Pseudomonadati</taxon>
        <taxon>Bacteroidota</taxon>
        <taxon>Chitinophagia</taxon>
        <taxon>Chitinophagales</taxon>
        <taxon>Chitinophagaceae</taxon>
        <taxon>Chitinophaga</taxon>
    </lineage>
</organism>
<name>A0A3E1P656_9BACT</name>